<dbReference type="Pfam" id="PF02675">
    <property type="entry name" value="AdoMet_dc"/>
    <property type="match status" value="1"/>
</dbReference>
<evidence type="ECO:0000256" key="10">
    <source>
        <dbReference type="HAMAP-Rule" id="MF_00464"/>
    </source>
</evidence>
<evidence type="ECO:0000256" key="2">
    <source>
        <dbReference type="ARBA" id="ARBA00022793"/>
    </source>
</evidence>
<dbReference type="InterPro" id="IPR017716">
    <property type="entry name" value="S-AdoMet_deCOase_pro-enz"/>
</dbReference>
<feature type="chain" id="PRO_5023238859" description="S-adenosylmethionine decarboxylase alpha chain" evidence="10">
    <location>
        <begin position="66"/>
        <end position="127"/>
    </location>
</feature>
<name>T0JZ72_9SPHN</name>
<feature type="active site" description="Proton acceptor; for processing activity" evidence="10">
    <location>
        <position position="71"/>
    </location>
</feature>
<dbReference type="HAMAP" id="MF_00464">
    <property type="entry name" value="AdoMetDC_1"/>
    <property type="match status" value="1"/>
</dbReference>
<comment type="pathway">
    <text evidence="10">Amine and polyamine biosynthesis; S-adenosylmethioninamine biosynthesis; S-adenosylmethioninamine from S-adenosyl-L-methionine: step 1/1.</text>
</comment>
<dbReference type="GO" id="GO:0005829">
    <property type="term" value="C:cytosol"/>
    <property type="evidence" value="ECO:0007669"/>
    <property type="project" value="TreeGrafter"/>
</dbReference>
<dbReference type="InterPro" id="IPR016067">
    <property type="entry name" value="S-AdoMet_deCO2ase_core"/>
</dbReference>
<dbReference type="Gene3D" id="3.30.160.750">
    <property type="match status" value="1"/>
</dbReference>
<sequence length="127" mass="13600">MIPPSTYDGRHLLADFYGCPVLNDAALIEIALRSAAESAGATVIGLHLHHFGEEQGVTGVVLLAESHMSIHTWPEHGYAAADIFLCGARHDPAAALASLSEHLAPERMVKTEVKRGELAPPGAHHRR</sequence>
<reference evidence="11 12" key="1">
    <citation type="journal article" date="2013" name="Genome Announc.">
        <title>Draft Genome Sequence of Sphingobium ummariense Strain RL-3, a Hexachlorocyclohexane-Degrading Bacterium.</title>
        <authorList>
            <person name="Kohli P."/>
            <person name="Dua A."/>
            <person name="Sangwan N."/>
            <person name="Oldach P."/>
            <person name="Khurana J.P."/>
            <person name="Lal R."/>
        </authorList>
    </citation>
    <scope>NUCLEOTIDE SEQUENCE [LARGE SCALE GENOMIC DNA]</scope>
    <source>
        <strain evidence="11 12">RL-3</strain>
    </source>
</reference>
<dbReference type="InterPro" id="IPR042286">
    <property type="entry name" value="AdoMetDC_C"/>
</dbReference>
<comment type="PTM">
    <text evidence="10">Is synthesized initially as an inactive proenzyme. Formation of the active enzyme involves a self-maturation process in which the active site pyruvoyl group is generated from an internal serine residue via an autocatalytic post-translational modification. Two non-identical subunits are generated from the proenzyme in this reaction, and the pyruvate is formed at the N-terminus of the alpha chain, which is derived from the carboxyl end of the proenzyme. The post-translation cleavage follows an unusual pathway, termed non-hydrolytic serinolysis, in which the side chain hydroxyl group of the serine supplies its oxygen atom to form the C-terminus of the beta chain, while the remainder of the serine residue undergoes an oxidative deamination to produce ammonia and the pyruvoyl group blocking the N-terminus of the alpha chain.</text>
</comment>
<comment type="subunit">
    <text evidence="10">Heterotetramer of two alpha and two beta chains arranged as a dimer of alpha/beta heterodimers.</text>
</comment>
<dbReference type="Gene3D" id="3.30.360.110">
    <property type="entry name" value="S-adenosylmethionine decarboxylase domain"/>
    <property type="match status" value="1"/>
</dbReference>
<dbReference type="EMBL" id="AUWY01000136">
    <property type="protein sequence ID" value="EQB29629.1"/>
    <property type="molecule type" value="Genomic_DNA"/>
</dbReference>
<gene>
    <name evidence="10" type="primary">speH</name>
    <name evidence="11" type="ORF">M529_23160</name>
</gene>
<keyword evidence="9 10" id="KW-0670">Pyruvate</keyword>
<comment type="cofactor">
    <cofactor evidence="10">
        <name>pyruvate</name>
        <dbReference type="ChEBI" id="CHEBI:15361"/>
    </cofactor>
    <text evidence="10">Binds 1 pyruvoyl group covalently per subunit.</text>
</comment>
<dbReference type="PANTHER" id="PTHR33866">
    <property type="entry name" value="S-ADENOSYLMETHIONINE DECARBOXYLASE PROENZYME"/>
    <property type="match status" value="1"/>
</dbReference>
<feature type="active site" description="Proton donor; for catalytic activity" evidence="10">
    <location>
        <position position="86"/>
    </location>
</feature>
<dbReference type="GO" id="GO:0008295">
    <property type="term" value="P:spermidine biosynthetic process"/>
    <property type="evidence" value="ECO:0007669"/>
    <property type="project" value="UniProtKB-UniRule"/>
</dbReference>
<feature type="modified residue" description="Pyruvic acid (Ser); by autocatalysis" evidence="10">
    <location>
        <position position="66"/>
    </location>
</feature>
<evidence type="ECO:0000256" key="7">
    <source>
        <dbReference type="ARBA" id="ARBA00023239"/>
    </source>
</evidence>
<keyword evidence="12" id="KW-1185">Reference proteome</keyword>
<dbReference type="Proteomes" id="UP000015523">
    <property type="component" value="Unassembled WGS sequence"/>
</dbReference>
<comment type="catalytic activity">
    <reaction evidence="10">
        <text>S-adenosyl-L-methionine + H(+) = S-adenosyl 3-(methylsulfanyl)propylamine + CO2</text>
        <dbReference type="Rhea" id="RHEA:15981"/>
        <dbReference type="ChEBI" id="CHEBI:15378"/>
        <dbReference type="ChEBI" id="CHEBI:16526"/>
        <dbReference type="ChEBI" id="CHEBI:57443"/>
        <dbReference type="ChEBI" id="CHEBI:59789"/>
        <dbReference type="EC" id="4.1.1.50"/>
    </reaction>
</comment>
<evidence type="ECO:0000313" key="12">
    <source>
        <dbReference type="Proteomes" id="UP000015523"/>
    </source>
</evidence>
<evidence type="ECO:0000256" key="6">
    <source>
        <dbReference type="ARBA" id="ARBA00023145"/>
    </source>
</evidence>
<accession>T0JZ72</accession>
<keyword evidence="6 10" id="KW-0865">Zymogen</keyword>
<evidence type="ECO:0000256" key="4">
    <source>
        <dbReference type="ARBA" id="ARBA00023066"/>
    </source>
</evidence>
<dbReference type="RefSeq" id="WP_021320078.1">
    <property type="nucleotide sequence ID" value="NZ_AUWY01000136.1"/>
</dbReference>
<dbReference type="NCBIfam" id="TIGR03330">
    <property type="entry name" value="SAM_DCase_Bsu"/>
    <property type="match status" value="1"/>
</dbReference>
<keyword evidence="5 10" id="KW-0620">Polyamine biosynthesis</keyword>
<feature type="chain" id="PRO_5023238860" description="S-adenosylmethionine decarboxylase beta chain" evidence="10">
    <location>
        <begin position="1"/>
        <end position="65"/>
    </location>
</feature>
<dbReference type="GO" id="GO:0004014">
    <property type="term" value="F:adenosylmethionine decarboxylase activity"/>
    <property type="evidence" value="ECO:0007669"/>
    <property type="project" value="UniProtKB-UniRule"/>
</dbReference>
<evidence type="ECO:0000256" key="9">
    <source>
        <dbReference type="ARBA" id="ARBA00023317"/>
    </source>
</evidence>
<keyword evidence="4 10" id="KW-0745">Spermidine biosynthesis</keyword>
<dbReference type="UniPathway" id="UPA00331">
    <property type="reaction ID" value="UER00451"/>
</dbReference>
<evidence type="ECO:0000313" key="11">
    <source>
        <dbReference type="EMBL" id="EQB29629.1"/>
    </source>
</evidence>
<feature type="active site" description="Schiff-base intermediate with substrate; via pyruvic acid" evidence="10">
    <location>
        <position position="66"/>
    </location>
</feature>
<keyword evidence="2 10" id="KW-0210">Decarboxylase</keyword>
<evidence type="ECO:0000256" key="3">
    <source>
        <dbReference type="ARBA" id="ARBA00022813"/>
    </source>
</evidence>
<evidence type="ECO:0000256" key="5">
    <source>
        <dbReference type="ARBA" id="ARBA00023115"/>
    </source>
</evidence>
<comment type="function">
    <text evidence="10">Catalyzes the decarboxylation of S-adenosylmethionine to S-adenosylmethioninamine (dcAdoMet), the propylamine donor required for the synthesis of the polyamines spermine and spermidine from the diamine putrescine.</text>
</comment>
<keyword evidence="7 10" id="KW-0456">Lyase</keyword>
<proteinExistence type="inferred from homology"/>
<dbReference type="PANTHER" id="PTHR33866:SF2">
    <property type="entry name" value="S-ADENOSYLMETHIONINE DECARBOXYLASE PROENZYME"/>
    <property type="match status" value="1"/>
</dbReference>
<keyword evidence="8 10" id="KW-0704">Schiff base</keyword>
<comment type="caution">
    <text evidence="11">The sequence shown here is derived from an EMBL/GenBank/DDBJ whole genome shotgun (WGS) entry which is preliminary data.</text>
</comment>
<dbReference type="EC" id="4.1.1.50" evidence="10"/>
<evidence type="ECO:0000256" key="1">
    <source>
        <dbReference type="ARBA" id="ARBA00022691"/>
    </source>
</evidence>
<dbReference type="SUPFAM" id="SSF56276">
    <property type="entry name" value="S-adenosylmethionine decarboxylase"/>
    <property type="match status" value="1"/>
</dbReference>
<evidence type="ECO:0000256" key="8">
    <source>
        <dbReference type="ARBA" id="ARBA00023270"/>
    </source>
</evidence>
<keyword evidence="1 10" id="KW-0949">S-adenosyl-L-methionine</keyword>
<dbReference type="InterPro" id="IPR003826">
    <property type="entry name" value="AdoMetDC_fam_prok"/>
</dbReference>
<comment type="similarity">
    <text evidence="10">Belongs to the prokaryotic AdoMetDC family. Type 1 subfamily.</text>
</comment>
<dbReference type="eggNOG" id="COG1586">
    <property type="taxonomic scope" value="Bacteria"/>
</dbReference>
<dbReference type="OrthoDB" id="9793120at2"/>
<feature type="site" description="Cleavage (non-hydrolytic); by autolysis" evidence="10">
    <location>
        <begin position="65"/>
        <end position="66"/>
    </location>
</feature>
<dbReference type="AlphaFoldDB" id="T0JZ72"/>
<dbReference type="InterPro" id="IPR042284">
    <property type="entry name" value="AdoMetDC_N"/>
</dbReference>
<keyword evidence="3 10" id="KW-0068">Autocatalytic cleavage</keyword>
<organism evidence="11 12">
    <name type="scientific">Sphingobium ummariense RL-3</name>
    <dbReference type="NCBI Taxonomy" id="1346791"/>
    <lineage>
        <taxon>Bacteria</taxon>
        <taxon>Pseudomonadati</taxon>
        <taxon>Pseudomonadota</taxon>
        <taxon>Alphaproteobacteria</taxon>
        <taxon>Sphingomonadales</taxon>
        <taxon>Sphingomonadaceae</taxon>
        <taxon>Sphingobium</taxon>
    </lineage>
</organism>
<protein>
    <recommendedName>
        <fullName evidence="10">S-adenosylmethionine decarboxylase proenzyme</fullName>
        <shortName evidence="10">AdoMetDC</shortName>
        <shortName evidence="10">SAMDC</shortName>
        <ecNumber evidence="10">4.1.1.50</ecNumber>
    </recommendedName>
    <component>
        <recommendedName>
            <fullName evidence="10">S-adenosylmethionine decarboxylase beta chain</fullName>
        </recommendedName>
    </component>
    <component>
        <recommendedName>
            <fullName evidence="10">S-adenosylmethionine decarboxylase alpha chain</fullName>
        </recommendedName>
    </component>
</protein>
<dbReference type="STRING" id="1346791.M529_23160"/>
<dbReference type="PATRIC" id="fig|1346791.3.peg.4471"/>